<organism evidence="2 3">
    <name type="scientific">Thanatephorus cucumeris (strain AG1-IB / isolate 7/3/14)</name>
    <name type="common">Lettuce bottom rot fungus</name>
    <name type="synonym">Rhizoctonia solani</name>
    <dbReference type="NCBI Taxonomy" id="1108050"/>
    <lineage>
        <taxon>Eukaryota</taxon>
        <taxon>Fungi</taxon>
        <taxon>Dikarya</taxon>
        <taxon>Basidiomycota</taxon>
        <taxon>Agaricomycotina</taxon>
        <taxon>Agaricomycetes</taxon>
        <taxon>Cantharellales</taxon>
        <taxon>Ceratobasidiaceae</taxon>
        <taxon>Rhizoctonia</taxon>
        <taxon>Rhizoctonia solani AG-1</taxon>
    </lineage>
</organism>
<protein>
    <submittedName>
        <fullName evidence="2">Uncharacterized protein</fullName>
    </submittedName>
</protein>
<dbReference type="HOGENOM" id="CLU_2160138_0_0_1"/>
<dbReference type="Proteomes" id="UP000012065">
    <property type="component" value="Unassembled WGS sequence"/>
</dbReference>
<feature type="compositionally biased region" description="Basic residues" evidence="1">
    <location>
        <begin position="99"/>
        <end position="111"/>
    </location>
</feature>
<accession>M5BWJ6</accession>
<reference evidence="2 3" key="1">
    <citation type="journal article" date="2013" name="J. Biotechnol.">
        <title>Establishment and interpretation of the genome sequence of the phytopathogenic fungus Rhizoctonia solani AG1-IB isolate 7/3/14.</title>
        <authorList>
            <person name="Wibberg D.W."/>
            <person name="Jelonek L.J."/>
            <person name="Rupp O.R."/>
            <person name="Hennig M.H."/>
            <person name="Eikmeyer F.E."/>
            <person name="Goesmann A.G."/>
            <person name="Hartmann A.H."/>
            <person name="Borriss R.B."/>
            <person name="Grosch R.G."/>
            <person name="Puehler A.P."/>
            <person name="Schlueter A.S."/>
        </authorList>
    </citation>
    <scope>NUCLEOTIDE SEQUENCE [LARGE SCALE GENOMIC DNA]</scope>
    <source>
        <strain evidence="3">AG1-IB / isolate 7/3/14</strain>
    </source>
</reference>
<proteinExistence type="predicted"/>
<sequence>MLEFAIENIQVVKRRNERTDAIKSGNPGTAHASKKRKAPDSTGDDPEQSPKKGRPTSKQPAPRKAGGNSKTKDMSSPKKATPKPTPKSVEAGNIGGIIGRKRRDKRKPKGN</sequence>
<evidence type="ECO:0000256" key="1">
    <source>
        <dbReference type="SAM" id="MobiDB-lite"/>
    </source>
</evidence>
<name>M5BWJ6_THACB</name>
<comment type="caution">
    <text evidence="2">The sequence shown here is derived from an EMBL/GenBank/DDBJ whole genome shotgun (WGS) entry which is preliminary data.</text>
</comment>
<dbReference type="EMBL" id="CAOJ01008369">
    <property type="protein sequence ID" value="CCO31541.1"/>
    <property type="molecule type" value="Genomic_DNA"/>
</dbReference>
<feature type="region of interest" description="Disordered" evidence="1">
    <location>
        <begin position="14"/>
        <end position="111"/>
    </location>
</feature>
<evidence type="ECO:0000313" key="3">
    <source>
        <dbReference type="Proteomes" id="UP000012065"/>
    </source>
</evidence>
<evidence type="ECO:0000313" key="2">
    <source>
        <dbReference type="EMBL" id="CCO31541.1"/>
    </source>
</evidence>
<gene>
    <name evidence="2" type="ORF">BN14_05586</name>
</gene>
<dbReference type="AlphaFoldDB" id="M5BWJ6"/>